<feature type="non-terminal residue" evidence="3">
    <location>
        <position position="949"/>
    </location>
</feature>
<sequence length="949" mass="109159">DEYLAELLRLEGRGDFSLEVCPVCGLENDEEIAYRCLDCLGGDLKCQDCCVKEHQNQPLHIIEKWNGVFFEEVSLKSLGLVVQLGHHHGSTCSEPRFTRAFTVVHVNGIHDVCVGFCNCENKGRAGEWREQLLRRRWYPATHLNPRTCTTIEALNHFHIMTLQGKVTTYDYYNGLEKLRNNAGLKKQKDRYKAFSRSIRQFRHLKLLKRSGRGNDATRPVERTEKGELAIRCPACPREGVNLPKDWKDGPEAERYVYRFKFWLFLAIDACFRLKRRQVSSEGRDPALGGGWGYFVEWEPYRRFLLSVTDQQELSTCSGLSTLTGANRDSRGYASTRVNLGVCARHEFVQANGAGDLQKGERYVNMDYICASILRHHYPGLTKVFSYDIACQWSVHLAERLLKLPPLLRLNLIFHIVYFVVPKLHIYGHQLRCQLLFSLNWLWGAGRTDGEGIERPWAHMGPVATSTRDMGPGSRQDTLDDHFGHWNFIKLVGLGSLLLRRLLVAVSEKVIHTRALEDFSEHQGEVTKTWERMIVDWEGESRLSSADRKNPNPYELPDLGLTEADVKLELTRLEAEQERAGIPRIHKLSPTSFISQGLDLEEQQRHLKLDLKSEHFDTATQKTTLLHRRTNLLRAIGKFRSAQATYMPGALQLLAKLPSPAEGALAEQPEDLPLFLPSALPELYRQEGCRAGLLEIESKLREGQLRNSLHQLRNHLHMKSRLLTFRTSNVAHQGAVTRSRAIFNRNQRQIDRCTRKYQTAWSALGEIVGKDNVEWRKLENEDVRLMNGGGDRAVGNRRKQRSKKRKATDRKEKDNNEESDEEEELAGERPLAQSLKDVRNLVGEGYRETSWIWREGGTGKPIDDQTLEAIIRVEWCKSFARAKRWSEEVVLVKEEMRRVLVTLEHNASEWDKRQEFVGPLAQGRVKAYANRQASLYRQLEVKFRRMWAGI</sequence>
<reference evidence="3 4" key="1">
    <citation type="journal article" date="2019" name="Nat. Ecol. Evol.">
        <title>Megaphylogeny resolves global patterns of mushroom evolution.</title>
        <authorList>
            <person name="Varga T."/>
            <person name="Krizsan K."/>
            <person name="Foldi C."/>
            <person name="Dima B."/>
            <person name="Sanchez-Garcia M."/>
            <person name="Sanchez-Ramirez S."/>
            <person name="Szollosi G.J."/>
            <person name="Szarkandi J.G."/>
            <person name="Papp V."/>
            <person name="Albert L."/>
            <person name="Andreopoulos W."/>
            <person name="Angelini C."/>
            <person name="Antonin V."/>
            <person name="Barry K.W."/>
            <person name="Bougher N.L."/>
            <person name="Buchanan P."/>
            <person name="Buyck B."/>
            <person name="Bense V."/>
            <person name="Catcheside P."/>
            <person name="Chovatia M."/>
            <person name="Cooper J."/>
            <person name="Damon W."/>
            <person name="Desjardin D."/>
            <person name="Finy P."/>
            <person name="Geml J."/>
            <person name="Haridas S."/>
            <person name="Hughes K."/>
            <person name="Justo A."/>
            <person name="Karasinski D."/>
            <person name="Kautmanova I."/>
            <person name="Kiss B."/>
            <person name="Kocsube S."/>
            <person name="Kotiranta H."/>
            <person name="LaButti K.M."/>
            <person name="Lechner B.E."/>
            <person name="Liimatainen K."/>
            <person name="Lipzen A."/>
            <person name="Lukacs Z."/>
            <person name="Mihaltcheva S."/>
            <person name="Morgado L.N."/>
            <person name="Niskanen T."/>
            <person name="Noordeloos M.E."/>
            <person name="Ohm R.A."/>
            <person name="Ortiz-Santana B."/>
            <person name="Ovrebo C."/>
            <person name="Racz N."/>
            <person name="Riley R."/>
            <person name="Savchenko A."/>
            <person name="Shiryaev A."/>
            <person name="Soop K."/>
            <person name="Spirin V."/>
            <person name="Szebenyi C."/>
            <person name="Tomsovsky M."/>
            <person name="Tulloss R.E."/>
            <person name="Uehling J."/>
            <person name="Grigoriev I.V."/>
            <person name="Vagvolgyi C."/>
            <person name="Papp T."/>
            <person name="Martin F.M."/>
            <person name="Miettinen O."/>
            <person name="Hibbett D.S."/>
            <person name="Nagy L.G."/>
        </authorList>
    </citation>
    <scope>NUCLEOTIDE SEQUENCE [LARGE SCALE GENOMIC DNA]</scope>
    <source>
        <strain evidence="3 4">CBS 962.96</strain>
    </source>
</reference>
<feature type="region of interest" description="Disordered" evidence="1">
    <location>
        <begin position="785"/>
        <end position="828"/>
    </location>
</feature>
<feature type="non-terminal residue" evidence="3">
    <location>
        <position position="1"/>
    </location>
</feature>
<dbReference type="EMBL" id="ML180156">
    <property type="protein sequence ID" value="THU78653.1"/>
    <property type="molecule type" value="Genomic_DNA"/>
</dbReference>
<dbReference type="Pfam" id="PF18758">
    <property type="entry name" value="KDZ"/>
    <property type="match status" value="1"/>
</dbReference>
<accession>A0A4S8KSI6</accession>
<evidence type="ECO:0000313" key="3">
    <source>
        <dbReference type="EMBL" id="THU78653.1"/>
    </source>
</evidence>
<feature type="compositionally biased region" description="Basic residues" evidence="1">
    <location>
        <begin position="794"/>
        <end position="807"/>
    </location>
</feature>
<organism evidence="3 4">
    <name type="scientific">Dendrothele bispora (strain CBS 962.96)</name>
    <dbReference type="NCBI Taxonomy" id="1314807"/>
    <lineage>
        <taxon>Eukaryota</taxon>
        <taxon>Fungi</taxon>
        <taxon>Dikarya</taxon>
        <taxon>Basidiomycota</taxon>
        <taxon>Agaricomycotina</taxon>
        <taxon>Agaricomycetes</taxon>
        <taxon>Agaricomycetidae</taxon>
        <taxon>Agaricales</taxon>
        <taxon>Agaricales incertae sedis</taxon>
        <taxon>Dendrothele</taxon>
    </lineage>
</organism>
<dbReference type="PANTHER" id="PTHR33104:SF2">
    <property type="entry name" value="CXC3 LIKE CYSTEINE CLUSTER DOMAIN-CONTAINING PROTEIN"/>
    <property type="match status" value="1"/>
</dbReference>
<dbReference type="Pfam" id="PF18803">
    <property type="entry name" value="CxC2"/>
    <property type="match status" value="1"/>
</dbReference>
<protein>
    <recommendedName>
        <fullName evidence="2">CxC2-like cysteine cluster KDZ transposase-associated domain-containing protein</fullName>
    </recommendedName>
</protein>
<proteinExistence type="predicted"/>
<dbReference type="Proteomes" id="UP000297245">
    <property type="component" value="Unassembled WGS sequence"/>
</dbReference>
<feature type="domain" description="CxC2-like cysteine cluster KDZ transposase-associated" evidence="2">
    <location>
        <begin position="75"/>
        <end position="183"/>
    </location>
</feature>
<keyword evidence="4" id="KW-1185">Reference proteome</keyword>
<dbReference type="OrthoDB" id="2682806at2759"/>
<gene>
    <name evidence="3" type="ORF">K435DRAFT_592675</name>
</gene>
<name>A0A4S8KSI6_DENBC</name>
<evidence type="ECO:0000259" key="2">
    <source>
        <dbReference type="Pfam" id="PF18803"/>
    </source>
</evidence>
<dbReference type="InterPro" id="IPR041457">
    <property type="entry name" value="CxC2_KDZ-assoc"/>
</dbReference>
<evidence type="ECO:0000256" key="1">
    <source>
        <dbReference type="SAM" id="MobiDB-lite"/>
    </source>
</evidence>
<evidence type="ECO:0000313" key="4">
    <source>
        <dbReference type="Proteomes" id="UP000297245"/>
    </source>
</evidence>
<dbReference type="InterPro" id="IPR040521">
    <property type="entry name" value="KDZ"/>
</dbReference>
<dbReference type="PANTHER" id="PTHR33104">
    <property type="entry name" value="SI:DKEY-29D5.2"/>
    <property type="match status" value="1"/>
</dbReference>
<dbReference type="AlphaFoldDB" id="A0A4S8KSI6"/>